<feature type="region of interest" description="Disordered" evidence="6">
    <location>
        <begin position="85"/>
        <end position="156"/>
    </location>
</feature>
<comment type="caution">
    <text evidence="9">The sequence shown here is derived from an EMBL/GenBank/DDBJ whole genome shotgun (WGS) entry which is preliminary data.</text>
</comment>
<feature type="compositionally biased region" description="Pro residues" evidence="6">
    <location>
        <begin position="141"/>
        <end position="153"/>
    </location>
</feature>
<dbReference type="Pfam" id="PF00364">
    <property type="entry name" value="Biotin_lipoyl"/>
    <property type="match status" value="1"/>
</dbReference>
<evidence type="ECO:0000259" key="8">
    <source>
        <dbReference type="PROSITE" id="PS51826"/>
    </source>
</evidence>
<dbReference type="GO" id="GO:0005737">
    <property type="term" value="C:cytoplasm"/>
    <property type="evidence" value="ECO:0007669"/>
    <property type="project" value="TreeGrafter"/>
</dbReference>
<dbReference type="SUPFAM" id="SSF51230">
    <property type="entry name" value="Single hybrid motif"/>
    <property type="match status" value="1"/>
</dbReference>
<dbReference type="InterPro" id="IPR011053">
    <property type="entry name" value="Single_hybrid_motif"/>
</dbReference>
<dbReference type="PROSITE" id="PS00189">
    <property type="entry name" value="LIPOYL"/>
    <property type="match status" value="1"/>
</dbReference>
<evidence type="ECO:0000313" key="9">
    <source>
        <dbReference type="EMBL" id="MBM3276402.1"/>
    </source>
</evidence>
<keyword evidence="4" id="KW-0450">Lipoyl</keyword>
<dbReference type="AlphaFoldDB" id="A0A937X8T3"/>
<feature type="domain" description="Lipoyl-binding" evidence="7">
    <location>
        <begin position="6"/>
        <end position="81"/>
    </location>
</feature>
<evidence type="ECO:0000256" key="4">
    <source>
        <dbReference type="ARBA" id="ARBA00022823"/>
    </source>
</evidence>
<feature type="domain" description="Peripheral subunit-binding (PSBD)" evidence="8">
    <location>
        <begin position="187"/>
        <end position="224"/>
    </location>
</feature>
<dbReference type="CDD" id="cd06849">
    <property type="entry name" value="lipoyl_domain"/>
    <property type="match status" value="1"/>
</dbReference>
<dbReference type="PROSITE" id="PS50968">
    <property type="entry name" value="BIOTINYL_LIPOYL"/>
    <property type="match status" value="1"/>
</dbReference>
<dbReference type="InterPro" id="IPR004167">
    <property type="entry name" value="PSBD"/>
</dbReference>
<dbReference type="InterPro" id="IPR050743">
    <property type="entry name" value="2-oxoacid_DH_E2_comp"/>
</dbReference>
<dbReference type="PANTHER" id="PTHR43178">
    <property type="entry name" value="DIHYDROLIPOAMIDE ACETYLTRANSFERASE COMPONENT OF PYRUVATE DEHYDROGENASE COMPLEX"/>
    <property type="match status" value="1"/>
</dbReference>
<dbReference type="Proteomes" id="UP000703893">
    <property type="component" value="Unassembled WGS sequence"/>
</dbReference>
<dbReference type="InterPro" id="IPR003016">
    <property type="entry name" value="2-oxoA_DH_lipoyl-BS"/>
</dbReference>
<dbReference type="PANTHER" id="PTHR43178:SF5">
    <property type="entry name" value="LIPOAMIDE ACYLTRANSFERASE COMPONENT OF BRANCHED-CHAIN ALPHA-KETO ACID DEHYDROGENASE COMPLEX, MITOCHONDRIAL"/>
    <property type="match status" value="1"/>
</dbReference>
<dbReference type="InterPro" id="IPR000089">
    <property type="entry name" value="Biotin_lipoyl"/>
</dbReference>
<evidence type="ECO:0000256" key="1">
    <source>
        <dbReference type="ARBA" id="ARBA00001938"/>
    </source>
</evidence>
<feature type="non-terminal residue" evidence="9">
    <location>
        <position position="277"/>
    </location>
</feature>
<dbReference type="PROSITE" id="PS51826">
    <property type="entry name" value="PSBD"/>
    <property type="match status" value="1"/>
</dbReference>
<name>A0A937X8T3_9BACT</name>
<evidence type="ECO:0000256" key="3">
    <source>
        <dbReference type="ARBA" id="ARBA00022679"/>
    </source>
</evidence>
<dbReference type="GO" id="GO:0031405">
    <property type="term" value="F:lipoic acid binding"/>
    <property type="evidence" value="ECO:0007669"/>
    <property type="project" value="TreeGrafter"/>
</dbReference>
<accession>A0A937X8T3</accession>
<gene>
    <name evidence="9" type="ORF">FJZ00_14705</name>
</gene>
<evidence type="ECO:0000256" key="6">
    <source>
        <dbReference type="SAM" id="MobiDB-lite"/>
    </source>
</evidence>
<evidence type="ECO:0000313" key="10">
    <source>
        <dbReference type="Proteomes" id="UP000703893"/>
    </source>
</evidence>
<dbReference type="Gene3D" id="2.40.50.100">
    <property type="match status" value="1"/>
</dbReference>
<evidence type="ECO:0000259" key="7">
    <source>
        <dbReference type="PROSITE" id="PS50968"/>
    </source>
</evidence>
<feature type="compositionally biased region" description="Low complexity" evidence="6">
    <location>
        <begin position="113"/>
        <end position="124"/>
    </location>
</feature>
<evidence type="ECO:0000256" key="5">
    <source>
        <dbReference type="ARBA" id="ARBA00023315"/>
    </source>
</evidence>
<evidence type="ECO:0000256" key="2">
    <source>
        <dbReference type="ARBA" id="ARBA00007317"/>
    </source>
</evidence>
<comment type="cofactor">
    <cofactor evidence="1">
        <name>(R)-lipoate</name>
        <dbReference type="ChEBI" id="CHEBI:83088"/>
    </cofactor>
</comment>
<comment type="similarity">
    <text evidence="2">Belongs to the 2-oxoacid dehydrogenase family.</text>
</comment>
<reference evidence="9 10" key="1">
    <citation type="submission" date="2019-03" db="EMBL/GenBank/DDBJ databases">
        <title>Lake Tanganyika Metagenome-Assembled Genomes (MAGs).</title>
        <authorList>
            <person name="Tran P."/>
        </authorList>
    </citation>
    <scope>NUCLEOTIDE SEQUENCE [LARGE SCALE GENOMIC DNA]</scope>
    <source>
        <strain evidence="9">K_DeepCast_65m_m2_236</strain>
    </source>
</reference>
<dbReference type="Pfam" id="PF02817">
    <property type="entry name" value="E3_binding"/>
    <property type="match status" value="1"/>
</dbReference>
<proteinExistence type="inferred from homology"/>
<organism evidence="9 10">
    <name type="scientific">Candidatus Tanganyikabacteria bacterium</name>
    <dbReference type="NCBI Taxonomy" id="2961651"/>
    <lineage>
        <taxon>Bacteria</taxon>
        <taxon>Bacillati</taxon>
        <taxon>Candidatus Sericytochromatia</taxon>
        <taxon>Candidatus Tanganyikabacteria</taxon>
    </lineage>
</organism>
<keyword evidence="3" id="KW-0808">Transferase</keyword>
<dbReference type="SUPFAM" id="SSF47005">
    <property type="entry name" value="Peripheral subunit-binding domain of 2-oxo acid dehydrogenase complex"/>
    <property type="match status" value="1"/>
</dbReference>
<dbReference type="Gene3D" id="4.10.320.10">
    <property type="entry name" value="E3-binding domain"/>
    <property type="match status" value="1"/>
</dbReference>
<dbReference type="GO" id="GO:0016407">
    <property type="term" value="F:acetyltransferase activity"/>
    <property type="evidence" value="ECO:0007669"/>
    <property type="project" value="TreeGrafter"/>
</dbReference>
<sequence>MADDPLFDFQLPDLGEGVVEGELIKWLVADGQAVKADEPLLQVMTDKATVEIPSPRKGTVKQLYFKVGDIIPVGARMLQIELAEGESRPASAHHMPATQTKPAKPVSPHADTAPAAGRAAAPDGSPRPGPSSPAPQANSPATPPRPAPLPAAPRPAAAASAAALTAVADRATVSDGEAGFAGERKPLATPAVRQLARELGVELTRVTGSGPAGRVTREDVEAAARPIAPATAPAASRHGMTFAPGEREQRHPIRGLRRKIAEKMVQSAFTAPHVTHV</sequence>
<keyword evidence="5" id="KW-0012">Acyltransferase</keyword>
<dbReference type="EMBL" id="VGJX01001007">
    <property type="protein sequence ID" value="MBM3276402.1"/>
    <property type="molecule type" value="Genomic_DNA"/>
</dbReference>
<dbReference type="InterPro" id="IPR036625">
    <property type="entry name" value="E3-bd_dom_sf"/>
</dbReference>
<protein>
    <submittedName>
        <fullName evidence="9">E3 binding domain-containing protein</fullName>
    </submittedName>
</protein>